<dbReference type="EMBL" id="AMGX01000010">
    <property type="protein sequence ID" value="EXJ70089.1"/>
    <property type="molecule type" value="Genomic_DNA"/>
</dbReference>
<dbReference type="GeneID" id="19191868"/>
<reference evidence="3 4" key="1">
    <citation type="submission" date="2013-03" db="EMBL/GenBank/DDBJ databases">
        <title>The Genome Sequence of Cladophialophora psammophila CBS 110553.</title>
        <authorList>
            <consortium name="The Broad Institute Genomics Platform"/>
            <person name="Cuomo C."/>
            <person name="de Hoog S."/>
            <person name="Gorbushina A."/>
            <person name="Walker B."/>
            <person name="Young S.K."/>
            <person name="Zeng Q."/>
            <person name="Gargeya S."/>
            <person name="Fitzgerald M."/>
            <person name="Haas B."/>
            <person name="Abouelleil A."/>
            <person name="Allen A.W."/>
            <person name="Alvarado L."/>
            <person name="Arachchi H.M."/>
            <person name="Berlin A.M."/>
            <person name="Chapman S.B."/>
            <person name="Gainer-Dewar J."/>
            <person name="Goldberg J."/>
            <person name="Griggs A."/>
            <person name="Gujja S."/>
            <person name="Hansen M."/>
            <person name="Howarth C."/>
            <person name="Imamovic A."/>
            <person name="Ireland A."/>
            <person name="Larimer J."/>
            <person name="McCowan C."/>
            <person name="Murphy C."/>
            <person name="Pearson M."/>
            <person name="Poon T.W."/>
            <person name="Priest M."/>
            <person name="Roberts A."/>
            <person name="Saif S."/>
            <person name="Shea T."/>
            <person name="Sisk P."/>
            <person name="Sykes S."/>
            <person name="Wortman J."/>
            <person name="Nusbaum C."/>
            <person name="Birren B."/>
        </authorList>
    </citation>
    <scope>NUCLEOTIDE SEQUENCE [LARGE SCALE GENOMIC DNA]</scope>
    <source>
        <strain evidence="3 4">CBS 110553</strain>
    </source>
</reference>
<keyword evidence="1" id="KW-0175">Coiled coil</keyword>
<dbReference type="RefSeq" id="XP_007745941.1">
    <property type="nucleotide sequence ID" value="XM_007747751.1"/>
</dbReference>
<feature type="compositionally biased region" description="Basic residues" evidence="2">
    <location>
        <begin position="311"/>
        <end position="320"/>
    </location>
</feature>
<evidence type="ECO:0000313" key="4">
    <source>
        <dbReference type="Proteomes" id="UP000019471"/>
    </source>
</evidence>
<proteinExistence type="predicted"/>
<feature type="compositionally biased region" description="Basic and acidic residues" evidence="2">
    <location>
        <begin position="202"/>
        <end position="211"/>
    </location>
</feature>
<evidence type="ECO:0000313" key="3">
    <source>
        <dbReference type="EMBL" id="EXJ70089.1"/>
    </source>
</evidence>
<name>W9XIA2_9EURO</name>
<accession>W9XIA2</accession>
<comment type="caution">
    <text evidence="3">The sequence shown here is derived from an EMBL/GenBank/DDBJ whole genome shotgun (WGS) entry which is preliminary data.</text>
</comment>
<evidence type="ECO:0000256" key="1">
    <source>
        <dbReference type="SAM" id="Coils"/>
    </source>
</evidence>
<evidence type="ECO:0000256" key="2">
    <source>
        <dbReference type="SAM" id="MobiDB-lite"/>
    </source>
</evidence>
<organism evidence="3 4">
    <name type="scientific">Cladophialophora psammophila CBS 110553</name>
    <dbReference type="NCBI Taxonomy" id="1182543"/>
    <lineage>
        <taxon>Eukaryota</taxon>
        <taxon>Fungi</taxon>
        <taxon>Dikarya</taxon>
        <taxon>Ascomycota</taxon>
        <taxon>Pezizomycotina</taxon>
        <taxon>Eurotiomycetes</taxon>
        <taxon>Chaetothyriomycetidae</taxon>
        <taxon>Chaetothyriales</taxon>
        <taxon>Herpotrichiellaceae</taxon>
        <taxon>Cladophialophora</taxon>
    </lineage>
</organism>
<feature type="compositionally biased region" description="Basic and acidic residues" evidence="2">
    <location>
        <begin position="250"/>
        <end position="272"/>
    </location>
</feature>
<protein>
    <submittedName>
        <fullName evidence="3">Uncharacterized protein</fullName>
    </submittedName>
</protein>
<dbReference type="OrthoDB" id="4158459at2759"/>
<dbReference type="HOGENOM" id="CLU_069403_0_0_1"/>
<keyword evidence="4" id="KW-1185">Reference proteome</keyword>
<gene>
    <name evidence="3" type="ORF">A1O5_07162</name>
</gene>
<dbReference type="Proteomes" id="UP000019471">
    <property type="component" value="Unassembled WGS sequence"/>
</dbReference>
<feature type="coiled-coil region" evidence="1">
    <location>
        <begin position="25"/>
        <end position="59"/>
    </location>
</feature>
<dbReference type="AlphaFoldDB" id="W9XIA2"/>
<feature type="region of interest" description="Disordered" evidence="2">
    <location>
        <begin position="138"/>
        <end position="344"/>
    </location>
</feature>
<feature type="compositionally biased region" description="Low complexity" evidence="2">
    <location>
        <begin position="140"/>
        <end position="157"/>
    </location>
</feature>
<sequence length="344" mass="38191">MDPALPRFLTRMILSTTPQQAFEQVDELVLQAAALRGQAEELQGQIDFLNDRADCLTATAEGLQEIAEQDRDAIQTMFERSLSVYKHMYAMYVSAPRKAARFNDIRTRSEDGMVTMEEMEAFLEDVYQYFLVTSERIQRSAAPEPESPPSSADALPSIDTAQSESEAEFPDKRGLKRKLSAVREEDESGLDASSEGSNTVKDCIRSEHDALSNENDEDESARNAELQDENSGGSTRNMDESSDQESESASNKDSDHDHVDSETTRSSDKEESSSSMSSRTAANAVKSAPQQYLDGKRGKIAPPFCGTSKAARQRRNKRLRQAALQRQNKQRGGAGLVWNASQRQ</sequence>